<dbReference type="InterPro" id="IPR001129">
    <property type="entry name" value="Membr-assoc_MAPEG"/>
</dbReference>
<gene>
    <name evidence="6" type="ORF">SAMN02746062_00027</name>
</gene>
<evidence type="ECO:0000256" key="2">
    <source>
        <dbReference type="ARBA" id="ARBA00022692"/>
    </source>
</evidence>
<evidence type="ECO:0000313" key="7">
    <source>
        <dbReference type="Proteomes" id="UP000219669"/>
    </source>
</evidence>
<sequence length="127" mass="13919">MTFAYFSILIILFLNLFCAAYAKKLGGFQIADNKNPRDFLAQTTGKAARAHAAQQNGHEMLAPYAAAVIIAHATGEASQFAINFWAVVFVLSRVAFIWAYLQNQSLVRSTVWFVGFLAIVALFVVAA</sequence>
<dbReference type="AlphaFoldDB" id="A0A286E1K9"/>
<comment type="subcellular location">
    <subcellularLocation>
        <location evidence="1">Membrane</location>
    </subcellularLocation>
</comment>
<evidence type="ECO:0000256" key="5">
    <source>
        <dbReference type="SAM" id="Phobius"/>
    </source>
</evidence>
<dbReference type="RefSeq" id="WP_097113122.1">
    <property type="nucleotide sequence ID" value="NZ_CP083931.1"/>
</dbReference>
<keyword evidence="3 5" id="KW-1133">Transmembrane helix</keyword>
<accession>A0A286E1K9</accession>
<evidence type="ECO:0000256" key="4">
    <source>
        <dbReference type="ARBA" id="ARBA00023136"/>
    </source>
</evidence>
<dbReference type="GO" id="GO:0016020">
    <property type="term" value="C:membrane"/>
    <property type="evidence" value="ECO:0007669"/>
    <property type="project" value="UniProtKB-SubCell"/>
</dbReference>
<feature type="transmembrane region" description="Helical" evidence="5">
    <location>
        <begin position="82"/>
        <end position="101"/>
    </location>
</feature>
<dbReference type="InterPro" id="IPR023352">
    <property type="entry name" value="MAPEG-like_dom_sf"/>
</dbReference>
<protein>
    <submittedName>
        <fullName evidence="6">Uncharacterized conserved protein, MAPEG superfamily</fullName>
    </submittedName>
</protein>
<evidence type="ECO:0000313" key="6">
    <source>
        <dbReference type="EMBL" id="SOD64773.1"/>
    </source>
</evidence>
<evidence type="ECO:0000256" key="1">
    <source>
        <dbReference type="ARBA" id="ARBA00004370"/>
    </source>
</evidence>
<evidence type="ECO:0000256" key="3">
    <source>
        <dbReference type="ARBA" id="ARBA00022989"/>
    </source>
</evidence>
<name>A0A286E1K9_9NEIS</name>
<dbReference type="Gene3D" id="1.20.120.550">
    <property type="entry name" value="Membrane associated eicosanoid/glutathione metabolism-like domain"/>
    <property type="match status" value="1"/>
</dbReference>
<organism evidence="6 7">
    <name type="scientific">Alysiella filiformis DSM 16848</name>
    <dbReference type="NCBI Taxonomy" id="1120981"/>
    <lineage>
        <taxon>Bacteria</taxon>
        <taxon>Pseudomonadati</taxon>
        <taxon>Pseudomonadota</taxon>
        <taxon>Betaproteobacteria</taxon>
        <taxon>Neisseriales</taxon>
        <taxon>Neisseriaceae</taxon>
        <taxon>Alysiella</taxon>
    </lineage>
</organism>
<dbReference type="Proteomes" id="UP000219669">
    <property type="component" value="Unassembled WGS sequence"/>
</dbReference>
<dbReference type="EMBL" id="OCNF01000001">
    <property type="protein sequence ID" value="SOD64773.1"/>
    <property type="molecule type" value="Genomic_DNA"/>
</dbReference>
<dbReference type="PANTHER" id="PTHR35371:SF1">
    <property type="entry name" value="BLR7753 PROTEIN"/>
    <property type="match status" value="1"/>
</dbReference>
<dbReference type="SUPFAM" id="SSF161084">
    <property type="entry name" value="MAPEG domain-like"/>
    <property type="match status" value="1"/>
</dbReference>
<dbReference type="PANTHER" id="PTHR35371">
    <property type="entry name" value="INNER MEMBRANE PROTEIN"/>
    <property type="match status" value="1"/>
</dbReference>
<keyword evidence="2 5" id="KW-0812">Transmembrane</keyword>
<dbReference type="OrthoDB" id="513661at2"/>
<proteinExistence type="predicted"/>
<keyword evidence="7" id="KW-1185">Reference proteome</keyword>
<feature type="transmembrane region" description="Helical" evidence="5">
    <location>
        <begin position="106"/>
        <end position="126"/>
    </location>
</feature>
<keyword evidence="4 5" id="KW-0472">Membrane</keyword>
<reference evidence="6 7" key="1">
    <citation type="submission" date="2017-09" db="EMBL/GenBank/DDBJ databases">
        <authorList>
            <person name="Ehlers B."/>
            <person name="Leendertz F.H."/>
        </authorList>
    </citation>
    <scope>NUCLEOTIDE SEQUENCE [LARGE SCALE GENOMIC DNA]</scope>
    <source>
        <strain evidence="6 7">DSM 16848</strain>
    </source>
</reference>
<dbReference type="Pfam" id="PF01124">
    <property type="entry name" value="MAPEG"/>
    <property type="match status" value="1"/>
</dbReference>